<evidence type="ECO:0000313" key="5">
    <source>
        <dbReference type="Proteomes" id="UP001497383"/>
    </source>
</evidence>
<dbReference type="RefSeq" id="XP_066831840.1">
    <property type="nucleotide sequence ID" value="XM_066975175.1"/>
</dbReference>
<evidence type="ECO:0000259" key="3">
    <source>
        <dbReference type="Pfam" id="PF04426"/>
    </source>
</evidence>
<dbReference type="InterPro" id="IPR039634">
    <property type="entry name" value="Bul1-like"/>
</dbReference>
<dbReference type="Proteomes" id="UP001497383">
    <property type="component" value="Chromosome 6"/>
</dbReference>
<gene>
    <name evidence="4" type="ORF">LODBEIA_P49020</name>
</gene>
<evidence type="ECO:0000313" key="4">
    <source>
        <dbReference type="EMBL" id="CAK9441033.1"/>
    </source>
</evidence>
<feature type="region of interest" description="Disordered" evidence="1">
    <location>
        <begin position="1"/>
        <end position="58"/>
    </location>
</feature>
<dbReference type="Pfam" id="PF04426">
    <property type="entry name" value="Bul1_C"/>
    <property type="match status" value="1"/>
</dbReference>
<feature type="domain" description="Bul1 C-terminal" evidence="3">
    <location>
        <begin position="725"/>
        <end position="812"/>
    </location>
</feature>
<keyword evidence="5" id="KW-1185">Reference proteome</keyword>
<dbReference type="EMBL" id="OZ022410">
    <property type="protein sequence ID" value="CAK9441033.1"/>
    <property type="molecule type" value="Genomic_DNA"/>
</dbReference>
<dbReference type="PANTHER" id="PTHR31904">
    <property type="entry name" value="BYPASS OF STOP CODON PROTEIN 5-RELATED"/>
    <property type="match status" value="1"/>
</dbReference>
<dbReference type="InterPro" id="IPR022794">
    <property type="entry name" value="Bul1_C"/>
</dbReference>
<feature type="compositionally biased region" description="Polar residues" evidence="1">
    <location>
        <begin position="125"/>
        <end position="140"/>
    </location>
</feature>
<dbReference type="InterPro" id="IPR007519">
    <property type="entry name" value="Bul1_N"/>
</dbReference>
<sequence>MYRTPNGSASDLPPSYENSVPSSRSASPARTPASSSSSSNSQTRKPKNVPYRPSKEQQKQINLLTNARSNKPVKNLSSVSSNVQTEYFDVLPSFEMFQSLLKRDDQQFQEDLSAMPPVYGDTTHSRSSLPTTPTARLSPQQSIDQNLMSVSQRLEGLQRDLGAAADDSGLLPVMSTAEANSGVHNENVAVTRETYGHSPLDNIDRLEKAQHSPIDIQIFVTKGVPQIGVGNELETRLKEYTSGEHVNGYVIVTNTSDAPVRFGLFTVSLEGTIKSLERSPHSSRKYSKILVKKVLKMYDLSAGYSYGYLPNSAGIEYEPGSLDESDGCQVGLPDSRVMEPHGKYKKFFTFKFPHVLLDYACSDSIMQHLLPPPSMGVDKTCFYNRGEGIVLNKALGYGSLNLRGTPVVTRDYSFDDLSTSYAIEAKIIDSVNSKEVFSHEEINDAKQHDYVISKSAQYFLRFVPDVREQVEYCKTHDVAHYTGAGVARKFMEQYQYNTTWDAIAGENRQVEKEIEGKFASKQQQQQSLTEMKMKNLSLRSTGTTVLDTGDVKREPSYYISSRPREILGKKKKLLGSSTMKVGESTMRVRVPDKMIAYSTPRLLMKYNEEGPKNLYGRNLHDILDDVEVEISYEGDAKPQIASVDINVVIWSYFTEYPLPFELGYDFFYKNYDDSQTPEEAVQITTRNLQHLKDKVSHYIDFVKQNNVEVSKDAFTYLKAAEKLGVKKDTVRKYFKTAHVTDHWQVHKGASLQWKSKLKVPLVVDNKRNENLLPTFQSCLVGRVYCLEVAVKLKGVEANDASNTLTVDVPVIVG</sequence>
<name>A0ABP0ZR95_9ASCO</name>
<evidence type="ECO:0000259" key="2">
    <source>
        <dbReference type="Pfam" id="PF04425"/>
    </source>
</evidence>
<dbReference type="Pfam" id="PF04425">
    <property type="entry name" value="Bul1_N"/>
    <property type="match status" value="1"/>
</dbReference>
<protein>
    <recommendedName>
        <fullName evidence="6">Bul1 N-terminal domain-containing protein</fullName>
    </recommendedName>
</protein>
<evidence type="ECO:0000256" key="1">
    <source>
        <dbReference type="SAM" id="MobiDB-lite"/>
    </source>
</evidence>
<evidence type="ECO:0008006" key="6">
    <source>
        <dbReference type="Google" id="ProtNLM"/>
    </source>
</evidence>
<proteinExistence type="predicted"/>
<feature type="region of interest" description="Disordered" evidence="1">
    <location>
        <begin position="115"/>
        <end position="140"/>
    </location>
</feature>
<dbReference type="PANTHER" id="PTHR31904:SF1">
    <property type="entry name" value="BYPASS OF STOP CODON PROTEIN 5-RELATED"/>
    <property type="match status" value="1"/>
</dbReference>
<dbReference type="GeneID" id="92210098"/>
<accession>A0ABP0ZR95</accession>
<feature type="compositionally biased region" description="Low complexity" evidence="1">
    <location>
        <begin position="18"/>
        <end position="41"/>
    </location>
</feature>
<feature type="domain" description="Bul1 N-terminal" evidence="2">
    <location>
        <begin position="71"/>
        <end position="524"/>
    </location>
</feature>
<reference evidence="4 5" key="1">
    <citation type="submission" date="2024-03" db="EMBL/GenBank/DDBJ databases">
        <authorList>
            <person name="Brejova B."/>
        </authorList>
    </citation>
    <scope>NUCLEOTIDE SEQUENCE [LARGE SCALE GENOMIC DNA]</scope>
    <source>
        <strain evidence="4 5">CBS 14171</strain>
    </source>
</reference>
<organism evidence="4 5">
    <name type="scientific">Lodderomyces beijingensis</name>
    <dbReference type="NCBI Taxonomy" id="1775926"/>
    <lineage>
        <taxon>Eukaryota</taxon>
        <taxon>Fungi</taxon>
        <taxon>Dikarya</taxon>
        <taxon>Ascomycota</taxon>
        <taxon>Saccharomycotina</taxon>
        <taxon>Pichiomycetes</taxon>
        <taxon>Debaryomycetaceae</taxon>
        <taxon>Candida/Lodderomyces clade</taxon>
        <taxon>Lodderomyces</taxon>
    </lineage>
</organism>